<comment type="similarity">
    <text evidence="3">Belongs to the mandelate racemase/muconate lactonizing enzyme family.</text>
</comment>
<organism evidence="10 11">
    <name type="scientific">Pararhodobacter oceanensis</name>
    <dbReference type="NCBI Taxonomy" id="2172121"/>
    <lineage>
        <taxon>Bacteria</taxon>
        <taxon>Pseudomonadati</taxon>
        <taxon>Pseudomonadota</taxon>
        <taxon>Alphaproteobacteria</taxon>
        <taxon>Rhodobacterales</taxon>
        <taxon>Paracoccaceae</taxon>
        <taxon>Pararhodobacter</taxon>
    </lineage>
</organism>
<dbReference type="Gene3D" id="3.30.390.10">
    <property type="entry name" value="Enolase-like, N-terminal domain"/>
    <property type="match status" value="1"/>
</dbReference>
<evidence type="ECO:0000256" key="7">
    <source>
        <dbReference type="ARBA" id="ARBA00023235"/>
    </source>
</evidence>
<dbReference type="GO" id="GO:0018849">
    <property type="term" value="F:muconate cycloisomerase activity"/>
    <property type="evidence" value="ECO:0007669"/>
    <property type="project" value="InterPro"/>
</dbReference>
<feature type="domain" description="Mandelate racemase/muconate lactonizing enzyme C-terminal" evidence="9">
    <location>
        <begin position="163"/>
        <end position="261"/>
    </location>
</feature>
<feature type="active site" description="Proton acceptor" evidence="8">
    <location>
        <position position="185"/>
    </location>
</feature>
<dbReference type="EMBL" id="QDKM01000012">
    <property type="protein sequence ID" value="PVH27495.1"/>
    <property type="molecule type" value="Genomic_DNA"/>
</dbReference>
<dbReference type="InterPro" id="IPR013370">
    <property type="entry name" value="Chloromuconate_cycloisomerase"/>
</dbReference>
<dbReference type="InterPro" id="IPR013341">
    <property type="entry name" value="Mandelate_racemase_N_dom"/>
</dbReference>
<dbReference type="AlphaFoldDB" id="A0A2T8HQ12"/>
<evidence type="ECO:0000256" key="8">
    <source>
        <dbReference type="PIRSR" id="PIRSR613370-1"/>
    </source>
</evidence>
<evidence type="ECO:0000256" key="3">
    <source>
        <dbReference type="ARBA" id="ARBA00008031"/>
    </source>
</evidence>
<name>A0A2T8HQ12_9RHOB</name>
<dbReference type="GO" id="GO:0018850">
    <property type="term" value="F:chloromuconate cycloisomerase activity"/>
    <property type="evidence" value="ECO:0007669"/>
    <property type="project" value="InterPro"/>
</dbReference>
<dbReference type="SFLD" id="SFLDG01258">
    <property type="entry name" value="(chloro)muconate_cycloisomeras"/>
    <property type="match status" value="1"/>
</dbReference>
<dbReference type="InterPro" id="IPR036849">
    <property type="entry name" value="Enolase-like_C_sf"/>
</dbReference>
<dbReference type="SFLD" id="SFLDG00180">
    <property type="entry name" value="muconate_cycloisomerase"/>
    <property type="match status" value="1"/>
</dbReference>
<dbReference type="GO" id="GO:0016854">
    <property type="term" value="F:racemase and epimerase activity"/>
    <property type="evidence" value="ECO:0007669"/>
    <property type="project" value="UniProtKB-ARBA"/>
</dbReference>
<proteinExistence type="inferred from homology"/>
<dbReference type="NCBIfam" id="TIGR02534">
    <property type="entry name" value="mucon_cyclo"/>
    <property type="match status" value="1"/>
</dbReference>
<dbReference type="Proteomes" id="UP000245911">
    <property type="component" value="Unassembled WGS sequence"/>
</dbReference>
<dbReference type="InterPro" id="IPR029017">
    <property type="entry name" value="Enolase-like_N"/>
</dbReference>
<reference evidence="10 11" key="1">
    <citation type="submission" date="2018-04" db="EMBL/GenBank/DDBJ databases">
        <title>Pararhodobacter oceanense sp. nov., isolated from marine intertidal sediment.</title>
        <authorList>
            <person name="Wang X.-L."/>
            <person name="Du Z.-J."/>
        </authorList>
    </citation>
    <scope>NUCLEOTIDE SEQUENCE [LARGE SCALE GENOMIC DNA]</scope>
    <source>
        <strain evidence="10 11">AM505</strain>
    </source>
</reference>
<evidence type="ECO:0000256" key="2">
    <source>
        <dbReference type="ARBA" id="ARBA00005211"/>
    </source>
</evidence>
<dbReference type="OrthoDB" id="9775913at2"/>
<evidence type="ECO:0000259" key="9">
    <source>
        <dbReference type="SMART" id="SM00922"/>
    </source>
</evidence>
<evidence type="ECO:0000313" key="11">
    <source>
        <dbReference type="Proteomes" id="UP000245911"/>
    </source>
</evidence>
<dbReference type="GO" id="GO:0006518">
    <property type="term" value="P:peptide metabolic process"/>
    <property type="evidence" value="ECO:0007669"/>
    <property type="project" value="UniProtKB-ARBA"/>
</dbReference>
<feature type="active site" description="Proton donor" evidence="8">
    <location>
        <position position="343"/>
    </location>
</feature>
<evidence type="ECO:0000256" key="4">
    <source>
        <dbReference type="ARBA" id="ARBA00022723"/>
    </source>
</evidence>
<evidence type="ECO:0000256" key="6">
    <source>
        <dbReference type="ARBA" id="ARBA00023211"/>
    </source>
</evidence>
<dbReference type="PANTHER" id="PTHR48073">
    <property type="entry name" value="O-SUCCINYLBENZOATE SYNTHASE-RELATED"/>
    <property type="match status" value="1"/>
</dbReference>
<dbReference type="SUPFAM" id="SSF51604">
    <property type="entry name" value="Enolase C-terminal domain-like"/>
    <property type="match status" value="1"/>
</dbReference>
<keyword evidence="7" id="KW-0413">Isomerase</keyword>
<keyword evidence="4" id="KW-0479">Metal-binding</keyword>
<dbReference type="SMART" id="SM00922">
    <property type="entry name" value="MR_MLE"/>
    <property type="match status" value="1"/>
</dbReference>
<keyword evidence="5" id="KW-0058">Aromatic hydrocarbons catabolism</keyword>
<dbReference type="InterPro" id="IPR029065">
    <property type="entry name" value="Enolase_C-like"/>
</dbReference>
<gene>
    <name evidence="10" type="ORF">DDE20_17145</name>
</gene>
<sequence length="390" mass="41727">MPTPQTAVITQLDGAAQRDTRIAEIETRIVDCITTRRHKLSNTEITHQSYVIVAAKLASGAVGYGEASTLGGPRWSEESVEAIKANIDTYIAPALIGQPALAFEANGLRMKKAVTRNSSARAAVESALFDAAGKTLELPASAFLGGPVRDRIEVLWALASGDADQEIEEARGKLSAREHRRFKIKLGFHSPADDMARLRKIMGAMPQDTEMVVDVNQGWSEATAIRYLPELAELGVALIEQPLHPGQLAATARIAARSAIPIMVDEAAFSNPEIVQNAATAAGSVYSLKLVKSGGLLEMKRAAGIASAFGMELYGGCLLESGIGAAAHMAVFATLPQLEWGCEHFGPRILKNDLMSSGLLFKDFHIHMPVGHGFGITINHDALNDATRRV</sequence>
<dbReference type="RefSeq" id="WP_116559757.1">
    <property type="nucleotide sequence ID" value="NZ_QDKM01000012.1"/>
</dbReference>
<dbReference type="PANTHER" id="PTHR48073:SF2">
    <property type="entry name" value="O-SUCCINYLBENZOATE SYNTHASE"/>
    <property type="match status" value="1"/>
</dbReference>
<dbReference type="SUPFAM" id="SSF54826">
    <property type="entry name" value="Enolase N-terminal domain-like"/>
    <property type="match status" value="1"/>
</dbReference>
<evidence type="ECO:0000256" key="1">
    <source>
        <dbReference type="ARBA" id="ARBA00001936"/>
    </source>
</evidence>
<dbReference type="InterPro" id="IPR013342">
    <property type="entry name" value="Mandelate_racemase_C"/>
</dbReference>
<evidence type="ECO:0000256" key="5">
    <source>
        <dbReference type="ARBA" id="ARBA00022797"/>
    </source>
</evidence>
<dbReference type="GO" id="GO:0030145">
    <property type="term" value="F:manganese ion binding"/>
    <property type="evidence" value="ECO:0007669"/>
    <property type="project" value="InterPro"/>
</dbReference>
<dbReference type="Gene3D" id="3.20.20.120">
    <property type="entry name" value="Enolase-like C-terminal domain"/>
    <property type="match status" value="1"/>
</dbReference>
<comment type="cofactor">
    <cofactor evidence="1">
        <name>Mn(2+)</name>
        <dbReference type="ChEBI" id="CHEBI:29035"/>
    </cofactor>
</comment>
<keyword evidence="6" id="KW-0464">Manganese</keyword>
<dbReference type="SFLD" id="SFLDS00001">
    <property type="entry name" value="Enolase"/>
    <property type="match status" value="1"/>
</dbReference>
<dbReference type="Pfam" id="PF02746">
    <property type="entry name" value="MR_MLE_N"/>
    <property type="match status" value="1"/>
</dbReference>
<keyword evidence="11" id="KW-1185">Reference proteome</keyword>
<comment type="pathway">
    <text evidence="2">Aromatic compound metabolism.</text>
</comment>
<accession>A0A2T8HQ12</accession>
<protein>
    <submittedName>
        <fullName evidence="10">Mandelate racemase</fullName>
    </submittedName>
</protein>
<dbReference type="Pfam" id="PF13378">
    <property type="entry name" value="MR_MLE_C"/>
    <property type="match status" value="1"/>
</dbReference>
<evidence type="ECO:0000313" key="10">
    <source>
        <dbReference type="EMBL" id="PVH27495.1"/>
    </source>
</evidence>
<comment type="caution">
    <text evidence="10">The sequence shown here is derived from an EMBL/GenBank/DDBJ whole genome shotgun (WGS) entry which is preliminary data.</text>
</comment>